<protein>
    <recommendedName>
        <fullName evidence="4">Carbohydrate esterase family 16 protein</fullName>
    </recommendedName>
</protein>
<dbReference type="AlphaFoldDB" id="A0A4R0QZT3"/>
<dbReference type="PANTHER" id="PTHR45648:SF22">
    <property type="entry name" value="GDSL LIPASE_ACYLHYDROLASE FAMILY PROTEIN (AFU_ORTHOLOGUE AFUA_4G14700)"/>
    <property type="match status" value="1"/>
</dbReference>
<dbReference type="Gene3D" id="3.40.50.1110">
    <property type="entry name" value="SGNH hydrolase"/>
    <property type="match status" value="1"/>
</dbReference>
<dbReference type="EMBL" id="RWJN01000720">
    <property type="protein sequence ID" value="TCD59852.1"/>
    <property type="molecule type" value="Genomic_DNA"/>
</dbReference>
<dbReference type="OrthoDB" id="1600564at2759"/>
<dbReference type="STRING" id="92696.A0A4R0QZT3"/>
<proteinExistence type="predicted"/>
<dbReference type="Proteomes" id="UP000292702">
    <property type="component" value="Unassembled WGS sequence"/>
</dbReference>
<dbReference type="GO" id="GO:0016788">
    <property type="term" value="F:hydrolase activity, acting on ester bonds"/>
    <property type="evidence" value="ECO:0007669"/>
    <property type="project" value="InterPro"/>
</dbReference>
<evidence type="ECO:0000313" key="3">
    <source>
        <dbReference type="Proteomes" id="UP000292702"/>
    </source>
</evidence>
<sequence>HSMYDGRINGLWTECPRESDGTKQLKPNWVGWLSTEFYGSPSHHILVYDYAVGGATVVSSSPQSRITCVTEQIQDQFLPHVGKKPDWAPWTASDSLFVTWIGINDMAHCMSGEYDTFIRQNLNTLFQHQTSLYNAGARNFLFIDLPPIHLCPRSRGDGAPFRLWNTILAEYVATFAAQHDEATTMVFSSYRTFSEILADPKRHGFENSERALYCRERACGFLDAQPAAPQEEV</sequence>
<keyword evidence="1" id="KW-0378">Hydrolase</keyword>
<comment type="caution">
    <text evidence="2">The sequence shown here is derived from an EMBL/GenBank/DDBJ whole genome shotgun (WGS) entry which is preliminary data.</text>
</comment>
<dbReference type="PANTHER" id="PTHR45648">
    <property type="entry name" value="GDSL LIPASE/ACYLHYDROLASE FAMILY PROTEIN (AFU_ORTHOLOGUE AFUA_4G14700)"/>
    <property type="match status" value="1"/>
</dbReference>
<organism evidence="2 3">
    <name type="scientific">Steccherinum ochraceum</name>
    <dbReference type="NCBI Taxonomy" id="92696"/>
    <lineage>
        <taxon>Eukaryota</taxon>
        <taxon>Fungi</taxon>
        <taxon>Dikarya</taxon>
        <taxon>Basidiomycota</taxon>
        <taxon>Agaricomycotina</taxon>
        <taxon>Agaricomycetes</taxon>
        <taxon>Polyporales</taxon>
        <taxon>Steccherinaceae</taxon>
        <taxon>Steccherinum</taxon>
    </lineage>
</organism>
<gene>
    <name evidence="2" type="ORF">EIP91_011326</name>
</gene>
<evidence type="ECO:0000313" key="2">
    <source>
        <dbReference type="EMBL" id="TCD59852.1"/>
    </source>
</evidence>
<reference evidence="2 3" key="1">
    <citation type="submission" date="2018-11" db="EMBL/GenBank/DDBJ databases">
        <title>Genome assembly of Steccherinum ochraceum LE-BIN_3174, the white-rot fungus of the Steccherinaceae family (The Residual Polyporoid clade, Polyporales, Basidiomycota).</title>
        <authorList>
            <person name="Fedorova T.V."/>
            <person name="Glazunova O.A."/>
            <person name="Landesman E.O."/>
            <person name="Moiseenko K.V."/>
            <person name="Psurtseva N.V."/>
            <person name="Savinova O.S."/>
            <person name="Shakhova N.V."/>
            <person name="Tyazhelova T.V."/>
            <person name="Vasina D.V."/>
        </authorList>
    </citation>
    <scope>NUCLEOTIDE SEQUENCE [LARGE SCALE GENOMIC DNA]</scope>
    <source>
        <strain evidence="2 3">LE-BIN_3174</strain>
    </source>
</reference>
<accession>A0A4R0QZT3</accession>
<name>A0A4R0QZT3_9APHY</name>
<evidence type="ECO:0000256" key="1">
    <source>
        <dbReference type="ARBA" id="ARBA00022801"/>
    </source>
</evidence>
<dbReference type="InterPro" id="IPR036514">
    <property type="entry name" value="SGNH_hydro_sf"/>
</dbReference>
<dbReference type="SUPFAM" id="SSF52266">
    <property type="entry name" value="SGNH hydrolase"/>
    <property type="match status" value="1"/>
</dbReference>
<keyword evidence="3" id="KW-1185">Reference proteome</keyword>
<dbReference type="InterPro" id="IPR051058">
    <property type="entry name" value="GDSL_Est/Lipase"/>
</dbReference>
<dbReference type="InterPro" id="IPR001087">
    <property type="entry name" value="GDSL"/>
</dbReference>
<feature type="non-terminal residue" evidence="2">
    <location>
        <position position="1"/>
    </location>
</feature>
<dbReference type="Pfam" id="PF00657">
    <property type="entry name" value="Lipase_GDSL"/>
    <property type="match status" value="1"/>
</dbReference>
<evidence type="ECO:0008006" key="4">
    <source>
        <dbReference type="Google" id="ProtNLM"/>
    </source>
</evidence>